<feature type="domain" description="EF-hand" evidence="14">
    <location>
        <begin position="309"/>
        <end position="344"/>
    </location>
</feature>
<dbReference type="OrthoDB" id="312549at2759"/>
<reference evidence="15" key="1">
    <citation type="submission" date="2019-06" db="EMBL/GenBank/DDBJ databases">
        <authorList>
            <person name="Zheng W."/>
        </authorList>
    </citation>
    <scope>NUCLEOTIDE SEQUENCE</scope>
    <source>
        <strain evidence="15">QDHG01</strain>
    </source>
</reference>
<proteinExistence type="inferred from homology"/>
<dbReference type="GO" id="GO:0016020">
    <property type="term" value="C:membrane"/>
    <property type="evidence" value="ECO:0007669"/>
    <property type="project" value="UniProtKB-SubCell"/>
</dbReference>
<dbReference type="Gene3D" id="1.10.287.70">
    <property type="match status" value="2"/>
</dbReference>
<evidence type="ECO:0000256" key="12">
    <source>
        <dbReference type="SAM" id="MobiDB-lite"/>
    </source>
</evidence>
<evidence type="ECO:0000256" key="11">
    <source>
        <dbReference type="ARBA" id="ARBA00023303"/>
    </source>
</evidence>
<feature type="transmembrane region" description="Helical" evidence="13">
    <location>
        <begin position="52"/>
        <end position="73"/>
    </location>
</feature>
<evidence type="ECO:0000256" key="5">
    <source>
        <dbReference type="ARBA" id="ARBA00022692"/>
    </source>
</evidence>
<evidence type="ECO:0000256" key="1">
    <source>
        <dbReference type="ARBA" id="ARBA00004141"/>
    </source>
</evidence>
<feature type="transmembrane region" description="Helical" evidence="13">
    <location>
        <begin position="625"/>
        <end position="647"/>
    </location>
</feature>
<keyword evidence="16" id="KW-1185">Reference proteome</keyword>
<name>A0A8J8P2W9_HALGN</name>
<dbReference type="InterPro" id="IPR044581">
    <property type="entry name" value="TPC1_plant"/>
</dbReference>
<feature type="transmembrane region" description="Helical" evidence="13">
    <location>
        <begin position="582"/>
        <end position="605"/>
    </location>
</feature>
<organism evidence="15 16">
    <name type="scientific">Halteria grandinella</name>
    <dbReference type="NCBI Taxonomy" id="5974"/>
    <lineage>
        <taxon>Eukaryota</taxon>
        <taxon>Sar</taxon>
        <taxon>Alveolata</taxon>
        <taxon>Ciliophora</taxon>
        <taxon>Intramacronucleata</taxon>
        <taxon>Spirotrichea</taxon>
        <taxon>Stichotrichia</taxon>
        <taxon>Sporadotrichida</taxon>
        <taxon>Halteriidae</taxon>
        <taxon>Halteria</taxon>
    </lineage>
</organism>
<feature type="transmembrane region" description="Helical" evidence="13">
    <location>
        <begin position="536"/>
        <end position="554"/>
    </location>
</feature>
<feature type="transmembrane region" description="Helical" evidence="13">
    <location>
        <begin position="146"/>
        <end position="164"/>
    </location>
</feature>
<keyword evidence="7" id="KW-0106">Calcium</keyword>
<dbReference type="GO" id="GO:0005509">
    <property type="term" value="F:calcium ion binding"/>
    <property type="evidence" value="ECO:0007669"/>
    <property type="project" value="InterPro"/>
</dbReference>
<keyword evidence="6" id="KW-0677">Repeat</keyword>
<sequence length="833" mass="98669">MDRPRDKSIINTASLIDTGNVNSQHIMLMVDKGIKKNLRLVSTSTGRLARRIYLKLKVLRILAFMALAVLSFFEKPFWCLDDDTVRDSATCISVEQPRKYLTSGVYYMDYSLTRYISLALLLILNFFEYLKGVYRVQTKSFKVKRHILTVISLLSALEILLTFLQDGYRYCWFTALTRILILILLVRQIRNTWVRFMFVIYDSKQMILFIAFYVVFFAFLGQRLFKGSPEGVQYFPTFIDSCFNMLVLLTTANSPDIMLPAYEQHRAYALFFIIYLLFGVFVILNLLMALFYFNYQARYERQLDGFRGERDEFLERKFDELDGERKGYLNKQEAFEMFKQIHELENQEVEDIQLFGLENLRKKNKRKSKDFTIEQFDRLFYLLQTKKESVNQRSTWVGQNSTKIYKEEFMKIFEVYELWKYESKFSQFFKATEQDYESSSRHSFQQETCFDMLYRNISAMVRSLKYEYIFNVIAILQFFEIAAKEYFYLFHIEDVDVWFKVQTAINIVFLVTLVLDWLVLGFGSSFQKHPRVTTELVAQLISIFFYYEIFMYGWNDLMQIQNDQNRLNDDVLSKQNSRKQEIVFQLMKILEFVATVRLLRLAVYLQEIHTFKIIIESIINLLSPFWSILTVLYSIFFIYALIGIKIWGGMVSFENEEIRNNDSTPDNWALNNFNDFNSAFITLFELMVVNNWMITAEMYVNVSDTKLVLLYFVTFYTLAVLVGLNIIVCFAIDMYASIKRLDSEQREHEDKLYRLAMEVKTRRQEGEEGTMMTIDNEEESKTLKDTIVRNHEFTVKRKNSAAQPGAKKVNETRSENSTKKVTLGEQKLSDFLD</sequence>
<dbReference type="PANTHER" id="PTHR46988">
    <property type="entry name" value="TWO PORE CALCIUM CHANNEL PROTEIN 1"/>
    <property type="match status" value="1"/>
</dbReference>
<feature type="transmembrane region" description="Helical" evidence="13">
    <location>
        <begin position="468"/>
        <end position="489"/>
    </location>
</feature>
<dbReference type="SUPFAM" id="SSF81324">
    <property type="entry name" value="Voltage-gated potassium channels"/>
    <property type="match status" value="1"/>
</dbReference>
<evidence type="ECO:0000256" key="9">
    <source>
        <dbReference type="ARBA" id="ARBA00023065"/>
    </source>
</evidence>
<accession>A0A8J8P2W9</accession>
<keyword evidence="10 13" id="KW-0472">Membrane</keyword>
<feature type="transmembrane region" description="Helical" evidence="13">
    <location>
        <begin position="115"/>
        <end position="134"/>
    </location>
</feature>
<feature type="transmembrane region" description="Helical" evidence="13">
    <location>
        <begin position="170"/>
        <end position="186"/>
    </location>
</feature>
<dbReference type="PANTHER" id="PTHR46988:SF2">
    <property type="entry name" value="TWO PORE CALCIUM CHANNEL PROTEIN 1"/>
    <property type="match status" value="1"/>
</dbReference>
<gene>
    <name evidence="15" type="ORF">FGO68_gene14702</name>
</gene>
<evidence type="ECO:0000256" key="7">
    <source>
        <dbReference type="ARBA" id="ARBA00022837"/>
    </source>
</evidence>
<evidence type="ECO:0000256" key="8">
    <source>
        <dbReference type="ARBA" id="ARBA00022989"/>
    </source>
</evidence>
<evidence type="ECO:0000256" key="13">
    <source>
        <dbReference type="SAM" id="Phobius"/>
    </source>
</evidence>
<dbReference type="AlphaFoldDB" id="A0A8J8P2W9"/>
<keyword evidence="4" id="KW-0813">Transport</keyword>
<evidence type="ECO:0000256" key="6">
    <source>
        <dbReference type="ARBA" id="ARBA00022737"/>
    </source>
</evidence>
<evidence type="ECO:0000256" key="3">
    <source>
        <dbReference type="ARBA" id="ARBA00011738"/>
    </source>
</evidence>
<dbReference type="EMBL" id="RRYP01002565">
    <property type="protein sequence ID" value="TNV84641.1"/>
    <property type="molecule type" value="Genomic_DNA"/>
</dbReference>
<feature type="compositionally biased region" description="Basic and acidic residues" evidence="12">
    <location>
        <begin position="808"/>
        <end position="818"/>
    </location>
</feature>
<keyword evidence="9" id="KW-0406">Ion transport</keyword>
<evidence type="ECO:0000259" key="14">
    <source>
        <dbReference type="PROSITE" id="PS50222"/>
    </source>
</evidence>
<keyword evidence="11" id="KW-0407">Ion channel</keyword>
<dbReference type="InterPro" id="IPR002048">
    <property type="entry name" value="EF_hand_dom"/>
</dbReference>
<keyword evidence="5 13" id="KW-0812">Transmembrane</keyword>
<keyword evidence="8 13" id="KW-1133">Transmembrane helix</keyword>
<comment type="subunit">
    <text evidence="3">Homodimer.</text>
</comment>
<dbReference type="GO" id="GO:0005245">
    <property type="term" value="F:voltage-gated calcium channel activity"/>
    <property type="evidence" value="ECO:0007669"/>
    <property type="project" value="InterPro"/>
</dbReference>
<feature type="transmembrane region" description="Helical" evidence="13">
    <location>
        <begin position="708"/>
        <end position="736"/>
    </location>
</feature>
<dbReference type="Proteomes" id="UP000785679">
    <property type="component" value="Unassembled WGS sequence"/>
</dbReference>
<comment type="subcellular location">
    <subcellularLocation>
        <location evidence="1">Membrane</location>
        <topology evidence="1">Multi-pass membrane protein</topology>
    </subcellularLocation>
</comment>
<evidence type="ECO:0000256" key="2">
    <source>
        <dbReference type="ARBA" id="ARBA00009286"/>
    </source>
</evidence>
<evidence type="ECO:0000256" key="10">
    <source>
        <dbReference type="ARBA" id="ARBA00023136"/>
    </source>
</evidence>
<comment type="caution">
    <text evidence="15">The sequence shown here is derived from an EMBL/GenBank/DDBJ whole genome shotgun (WGS) entry which is preliminary data.</text>
</comment>
<feature type="transmembrane region" description="Helical" evidence="13">
    <location>
        <begin position="268"/>
        <end position="293"/>
    </location>
</feature>
<dbReference type="InterPro" id="IPR005821">
    <property type="entry name" value="Ion_trans_dom"/>
</dbReference>
<comment type="similarity">
    <text evidence="2">Belongs to the calcium channel alpha-1 subunit (TC 1.A.1.11) family. Two pore calcium channel subfamily.</text>
</comment>
<feature type="transmembrane region" description="Helical" evidence="13">
    <location>
        <begin position="501"/>
        <end position="524"/>
    </location>
</feature>
<feature type="region of interest" description="Disordered" evidence="12">
    <location>
        <begin position="798"/>
        <end position="833"/>
    </location>
</feature>
<feature type="transmembrane region" description="Helical" evidence="13">
    <location>
        <begin position="206"/>
        <end position="225"/>
    </location>
</feature>
<dbReference type="Pfam" id="PF00520">
    <property type="entry name" value="Ion_trans"/>
    <property type="match status" value="2"/>
</dbReference>
<evidence type="ECO:0000256" key="4">
    <source>
        <dbReference type="ARBA" id="ARBA00022448"/>
    </source>
</evidence>
<dbReference type="PROSITE" id="PS50222">
    <property type="entry name" value="EF_HAND_2"/>
    <property type="match status" value="1"/>
</dbReference>
<protein>
    <recommendedName>
        <fullName evidence="14">EF-hand domain-containing protein</fullName>
    </recommendedName>
</protein>
<evidence type="ECO:0000313" key="16">
    <source>
        <dbReference type="Proteomes" id="UP000785679"/>
    </source>
</evidence>
<evidence type="ECO:0000313" key="15">
    <source>
        <dbReference type="EMBL" id="TNV84641.1"/>
    </source>
</evidence>